<name>A0A1J5QHB1_9ZZZZ</name>
<comment type="caution">
    <text evidence="2">The sequence shown here is derived from an EMBL/GenBank/DDBJ whole genome shotgun (WGS) entry which is preliminary data.</text>
</comment>
<keyword evidence="1" id="KW-1133">Transmembrane helix</keyword>
<feature type="transmembrane region" description="Helical" evidence="1">
    <location>
        <begin position="12"/>
        <end position="33"/>
    </location>
</feature>
<dbReference type="EMBL" id="MLJW01000756">
    <property type="protein sequence ID" value="OIQ82894.1"/>
    <property type="molecule type" value="Genomic_DNA"/>
</dbReference>
<accession>A0A1J5QHB1</accession>
<protein>
    <recommendedName>
        <fullName evidence="3">SHOCT domain-containing protein</fullName>
    </recommendedName>
</protein>
<dbReference type="AlphaFoldDB" id="A0A1J5QHB1"/>
<proteinExistence type="predicted"/>
<gene>
    <name evidence="2" type="ORF">GALL_353160</name>
</gene>
<evidence type="ECO:0000313" key="2">
    <source>
        <dbReference type="EMBL" id="OIQ82894.1"/>
    </source>
</evidence>
<evidence type="ECO:0008006" key="3">
    <source>
        <dbReference type="Google" id="ProtNLM"/>
    </source>
</evidence>
<sequence length="92" mass="9491">MMGWYGSGTSGAPVVFMGLFWIVLVAAIIWLFVRLLPSGARAGAALVVPAAAVGSGVPSPLEVLDARLARGEIDLETYQAHRAALVAARGVS</sequence>
<reference evidence="2" key="1">
    <citation type="submission" date="2016-10" db="EMBL/GenBank/DDBJ databases">
        <title>Sequence of Gallionella enrichment culture.</title>
        <authorList>
            <person name="Poehlein A."/>
            <person name="Muehling M."/>
            <person name="Daniel R."/>
        </authorList>
    </citation>
    <scope>NUCLEOTIDE SEQUENCE</scope>
</reference>
<keyword evidence="1" id="KW-0472">Membrane</keyword>
<keyword evidence="1" id="KW-0812">Transmembrane</keyword>
<evidence type="ECO:0000256" key="1">
    <source>
        <dbReference type="SAM" id="Phobius"/>
    </source>
</evidence>
<organism evidence="2">
    <name type="scientific">mine drainage metagenome</name>
    <dbReference type="NCBI Taxonomy" id="410659"/>
    <lineage>
        <taxon>unclassified sequences</taxon>
        <taxon>metagenomes</taxon>
        <taxon>ecological metagenomes</taxon>
    </lineage>
</organism>